<dbReference type="InterPro" id="IPR013249">
    <property type="entry name" value="RNA_pol_sigma70_r4_t2"/>
</dbReference>
<reference evidence="7 8" key="1">
    <citation type="submission" date="2019-06" db="EMBL/GenBank/DDBJ databases">
        <title>Sequencing the genomes of 1000 actinobacteria strains.</title>
        <authorList>
            <person name="Klenk H.-P."/>
        </authorList>
    </citation>
    <scope>NUCLEOTIDE SEQUENCE [LARGE SCALE GENOMIC DNA]</scope>
    <source>
        <strain evidence="7 8">DSM 45015</strain>
    </source>
</reference>
<evidence type="ECO:0000259" key="5">
    <source>
        <dbReference type="Pfam" id="PF04542"/>
    </source>
</evidence>
<evidence type="ECO:0000256" key="4">
    <source>
        <dbReference type="ARBA" id="ARBA00023163"/>
    </source>
</evidence>
<dbReference type="Gene3D" id="1.10.10.10">
    <property type="entry name" value="Winged helix-like DNA-binding domain superfamily/Winged helix DNA-binding domain"/>
    <property type="match status" value="1"/>
</dbReference>
<dbReference type="GO" id="GO:0006352">
    <property type="term" value="P:DNA-templated transcription initiation"/>
    <property type="evidence" value="ECO:0007669"/>
    <property type="project" value="InterPro"/>
</dbReference>
<dbReference type="InterPro" id="IPR013325">
    <property type="entry name" value="RNA_pol_sigma_r2"/>
</dbReference>
<gene>
    <name evidence="7" type="ORF">FHX37_3835</name>
</gene>
<evidence type="ECO:0000256" key="3">
    <source>
        <dbReference type="ARBA" id="ARBA00023082"/>
    </source>
</evidence>
<keyword evidence="8" id="KW-1185">Reference proteome</keyword>
<dbReference type="GO" id="GO:0003677">
    <property type="term" value="F:DNA binding"/>
    <property type="evidence" value="ECO:0007669"/>
    <property type="project" value="InterPro"/>
</dbReference>
<dbReference type="GO" id="GO:0016987">
    <property type="term" value="F:sigma factor activity"/>
    <property type="evidence" value="ECO:0007669"/>
    <property type="project" value="UniProtKB-KW"/>
</dbReference>
<dbReference type="Gene3D" id="1.10.1740.10">
    <property type="match status" value="1"/>
</dbReference>
<dbReference type="CDD" id="cd06171">
    <property type="entry name" value="Sigma70_r4"/>
    <property type="match status" value="1"/>
</dbReference>
<comment type="caution">
    <text evidence="7">The sequence shown here is derived from an EMBL/GenBank/DDBJ whole genome shotgun (WGS) entry which is preliminary data.</text>
</comment>
<dbReference type="EMBL" id="VFQC01000002">
    <property type="protein sequence ID" value="TQN28490.1"/>
    <property type="molecule type" value="Genomic_DNA"/>
</dbReference>
<organism evidence="7 8">
    <name type="scientific">Haloactinospora alba</name>
    <dbReference type="NCBI Taxonomy" id="405555"/>
    <lineage>
        <taxon>Bacteria</taxon>
        <taxon>Bacillati</taxon>
        <taxon>Actinomycetota</taxon>
        <taxon>Actinomycetes</taxon>
        <taxon>Streptosporangiales</taxon>
        <taxon>Nocardiopsidaceae</taxon>
        <taxon>Haloactinospora</taxon>
    </lineage>
</organism>
<dbReference type="Pfam" id="PF08281">
    <property type="entry name" value="Sigma70_r4_2"/>
    <property type="match status" value="1"/>
</dbReference>
<dbReference type="InterPro" id="IPR039425">
    <property type="entry name" value="RNA_pol_sigma-70-like"/>
</dbReference>
<feature type="domain" description="RNA polymerase sigma-70 region 2" evidence="5">
    <location>
        <begin position="31"/>
        <end position="99"/>
    </location>
</feature>
<protein>
    <submittedName>
        <fullName evidence="7">RNA polymerase sigma-70 factor (ECF subfamily)</fullName>
    </submittedName>
</protein>
<sequence length="202" mass="22468">MSAEPYPDVQHTTDADIIARSREAPEAFAELFDRYADDIHRYTARRLGSEAADDLVADTFVLAFRRRGSYESAREHARPWLYGIATNLIRQRRRAEARRWRAIQRTASAGADTGELDERVTERVSAASVRGRLAGALAALPARHRDVLLAVAWGGMDYAEVAEALGIPVGTVRSRLHRARVKVRAELGETDPTAVNEEDHHG</sequence>
<dbReference type="PANTHER" id="PTHR43133">
    <property type="entry name" value="RNA POLYMERASE ECF-TYPE SIGMA FACTO"/>
    <property type="match status" value="1"/>
</dbReference>
<keyword evidence="4" id="KW-0804">Transcription</keyword>
<dbReference type="NCBIfam" id="TIGR02937">
    <property type="entry name" value="sigma70-ECF"/>
    <property type="match status" value="1"/>
</dbReference>
<dbReference type="RefSeq" id="WP_141925536.1">
    <property type="nucleotide sequence ID" value="NZ_VFQC01000002.1"/>
</dbReference>
<dbReference type="PANTHER" id="PTHR43133:SF25">
    <property type="entry name" value="RNA POLYMERASE SIGMA FACTOR RFAY-RELATED"/>
    <property type="match status" value="1"/>
</dbReference>
<name>A0A543N9L3_9ACTN</name>
<dbReference type="InterPro" id="IPR013324">
    <property type="entry name" value="RNA_pol_sigma_r3/r4-like"/>
</dbReference>
<accession>A0A543N9L3</accession>
<dbReference type="InterPro" id="IPR036388">
    <property type="entry name" value="WH-like_DNA-bd_sf"/>
</dbReference>
<comment type="similarity">
    <text evidence="1">Belongs to the sigma-70 factor family. ECF subfamily.</text>
</comment>
<dbReference type="Proteomes" id="UP000317422">
    <property type="component" value="Unassembled WGS sequence"/>
</dbReference>
<dbReference type="OrthoDB" id="3698333at2"/>
<dbReference type="SUPFAM" id="SSF88946">
    <property type="entry name" value="Sigma2 domain of RNA polymerase sigma factors"/>
    <property type="match status" value="1"/>
</dbReference>
<evidence type="ECO:0000256" key="2">
    <source>
        <dbReference type="ARBA" id="ARBA00023015"/>
    </source>
</evidence>
<keyword evidence="3" id="KW-0731">Sigma factor</keyword>
<dbReference type="InterPro" id="IPR014284">
    <property type="entry name" value="RNA_pol_sigma-70_dom"/>
</dbReference>
<evidence type="ECO:0000259" key="6">
    <source>
        <dbReference type="Pfam" id="PF08281"/>
    </source>
</evidence>
<keyword evidence="2" id="KW-0805">Transcription regulation</keyword>
<evidence type="ECO:0000256" key="1">
    <source>
        <dbReference type="ARBA" id="ARBA00010641"/>
    </source>
</evidence>
<proteinExistence type="inferred from homology"/>
<dbReference type="Pfam" id="PF04542">
    <property type="entry name" value="Sigma70_r2"/>
    <property type="match status" value="1"/>
</dbReference>
<evidence type="ECO:0000313" key="8">
    <source>
        <dbReference type="Proteomes" id="UP000317422"/>
    </source>
</evidence>
<dbReference type="AlphaFoldDB" id="A0A543N9L3"/>
<dbReference type="SUPFAM" id="SSF88659">
    <property type="entry name" value="Sigma3 and sigma4 domains of RNA polymerase sigma factors"/>
    <property type="match status" value="1"/>
</dbReference>
<dbReference type="InterPro" id="IPR007627">
    <property type="entry name" value="RNA_pol_sigma70_r2"/>
</dbReference>
<evidence type="ECO:0000313" key="7">
    <source>
        <dbReference type="EMBL" id="TQN28490.1"/>
    </source>
</evidence>
<feature type="domain" description="RNA polymerase sigma factor 70 region 4 type 2" evidence="6">
    <location>
        <begin position="132"/>
        <end position="182"/>
    </location>
</feature>